<gene>
    <name evidence="2" type="ORF">HHX25_06490</name>
</gene>
<protein>
    <submittedName>
        <fullName evidence="2">DUF5004 domain-containing protein</fullName>
    </submittedName>
</protein>
<evidence type="ECO:0000313" key="3">
    <source>
        <dbReference type="Proteomes" id="UP000746690"/>
    </source>
</evidence>
<proteinExistence type="predicted"/>
<reference evidence="2 3" key="1">
    <citation type="submission" date="2020-04" db="EMBL/GenBank/DDBJ databases">
        <title>A Flavivirga sp. nov.</title>
        <authorList>
            <person name="Sun X."/>
        </authorList>
    </citation>
    <scope>NUCLEOTIDE SEQUENCE [LARGE SCALE GENOMIC DNA]</scope>
    <source>
        <strain evidence="2 3">Y03</strain>
    </source>
</reference>
<dbReference type="Proteomes" id="UP000746690">
    <property type="component" value="Unassembled WGS sequence"/>
</dbReference>
<accession>A0ABX1RUC7</accession>
<dbReference type="EMBL" id="JABBHF010000003">
    <property type="protein sequence ID" value="NMH87146.1"/>
    <property type="molecule type" value="Genomic_DNA"/>
</dbReference>
<dbReference type="RefSeq" id="WP_169671391.1">
    <property type="nucleotide sequence ID" value="NZ_JABBHF010000003.1"/>
</dbReference>
<evidence type="ECO:0000256" key="1">
    <source>
        <dbReference type="SAM" id="SignalP"/>
    </source>
</evidence>
<feature type="signal peptide" evidence="1">
    <location>
        <begin position="1"/>
        <end position="23"/>
    </location>
</feature>
<organism evidence="2 3">
    <name type="scientific">Flavivirga algicola</name>
    <dbReference type="NCBI Taxonomy" id="2729136"/>
    <lineage>
        <taxon>Bacteria</taxon>
        <taxon>Pseudomonadati</taxon>
        <taxon>Bacteroidota</taxon>
        <taxon>Flavobacteriia</taxon>
        <taxon>Flavobacteriales</taxon>
        <taxon>Flavobacteriaceae</taxon>
        <taxon>Flavivirga</taxon>
    </lineage>
</organism>
<dbReference type="InterPro" id="IPR032168">
    <property type="entry name" value="DUF5004"/>
</dbReference>
<dbReference type="Pfam" id="PF16395">
    <property type="entry name" value="DUF5004"/>
    <property type="match status" value="1"/>
</dbReference>
<sequence length="172" mass="19315">MKKRNALMISLAVVALMIVGCNNDDSNCIPDLTGELSSEETSFSHTWVLAEIVSDKEIDLTDDNDDNPSTDLFSQYSACERDAVYEFKNDRNYAFKQGQLPSGCNNKQTSVGTWKLEGNTLTLVSFCNMRIIDIEINTEKTSFFIEDNFNFTDAKGTVVNSNVKFTYNKVTN</sequence>
<dbReference type="PROSITE" id="PS51257">
    <property type="entry name" value="PROKAR_LIPOPROTEIN"/>
    <property type="match status" value="1"/>
</dbReference>
<keyword evidence="1" id="KW-0732">Signal</keyword>
<comment type="caution">
    <text evidence="2">The sequence shown here is derived from an EMBL/GenBank/DDBJ whole genome shotgun (WGS) entry which is preliminary data.</text>
</comment>
<name>A0ABX1RUC7_9FLAO</name>
<feature type="chain" id="PRO_5045106939" evidence="1">
    <location>
        <begin position="24"/>
        <end position="172"/>
    </location>
</feature>
<evidence type="ECO:0000313" key="2">
    <source>
        <dbReference type="EMBL" id="NMH87146.1"/>
    </source>
</evidence>
<keyword evidence="3" id="KW-1185">Reference proteome</keyword>